<dbReference type="EMBL" id="LXJU01000006">
    <property type="protein sequence ID" value="OGE54441.1"/>
    <property type="molecule type" value="Genomic_DNA"/>
</dbReference>
<gene>
    <name evidence="7" type="ORF">PENARI_c006G00500</name>
</gene>
<organism evidence="7 8">
    <name type="scientific">Penicillium arizonense</name>
    <dbReference type="NCBI Taxonomy" id="1835702"/>
    <lineage>
        <taxon>Eukaryota</taxon>
        <taxon>Fungi</taxon>
        <taxon>Dikarya</taxon>
        <taxon>Ascomycota</taxon>
        <taxon>Pezizomycotina</taxon>
        <taxon>Eurotiomycetes</taxon>
        <taxon>Eurotiomycetidae</taxon>
        <taxon>Eurotiales</taxon>
        <taxon>Aspergillaceae</taxon>
        <taxon>Penicillium</taxon>
    </lineage>
</organism>
<evidence type="ECO:0000256" key="3">
    <source>
        <dbReference type="ARBA" id="ARBA00022692"/>
    </source>
</evidence>
<dbReference type="Gene3D" id="1.20.1250.20">
    <property type="entry name" value="MFS general substrate transporter like domains"/>
    <property type="match status" value="1"/>
</dbReference>
<dbReference type="GO" id="GO:0016020">
    <property type="term" value="C:membrane"/>
    <property type="evidence" value="ECO:0007669"/>
    <property type="project" value="UniProtKB-SubCell"/>
</dbReference>
<comment type="caution">
    <text evidence="7">The sequence shown here is derived from an EMBL/GenBank/DDBJ whole genome shotgun (WGS) entry which is preliminary data.</text>
</comment>
<proteinExistence type="predicted"/>
<reference evidence="7 8" key="1">
    <citation type="journal article" date="2016" name="Sci. Rep.">
        <title>Penicillium arizonense, a new, genome sequenced fungal species, reveals a high chemical diversity in secreted metabolites.</title>
        <authorList>
            <person name="Grijseels S."/>
            <person name="Nielsen J.C."/>
            <person name="Randelovic M."/>
            <person name="Nielsen J."/>
            <person name="Nielsen K.F."/>
            <person name="Workman M."/>
            <person name="Frisvad J.C."/>
        </authorList>
    </citation>
    <scope>NUCLEOTIDE SEQUENCE [LARGE SCALE GENOMIC DNA]</scope>
    <source>
        <strain evidence="7 8">CBS 141311</strain>
    </source>
</reference>
<evidence type="ECO:0000256" key="4">
    <source>
        <dbReference type="ARBA" id="ARBA00022989"/>
    </source>
</evidence>
<keyword evidence="2" id="KW-0813">Transport</keyword>
<evidence type="ECO:0000256" key="2">
    <source>
        <dbReference type="ARBA" id="ARBA00022448"/>
    </source>
</evidence>
<dbReference type="RefSeq" id="XP_022489876.1">
    <property type="nucleotide sequence ID" value="XM_022630111.1"/>
</dbReference>
<keyword evidence="5 6" id="KW-0472">Membrane</keyword>
<dbReference type="PANTHER" id="PTHR42718:SF9">
    <property type="entry name" value="MAJOR FACILITATOR SUPERFAMILY MULTIDRUG TRANSPORTER MFSC"/>
    <property type="match status" value="1"/>
</dbReference>
<evidence type="ECO:0000256" key="5">
    <source>
        <dbReference type="ARBA" id="ARBA00023136"/>
    </source>
</evidence>
<evidence type="ECO:0000256" key="6">
    <source>
        <dbReference type="SAM" id="Phobius"/>
    </source>
</evidence>
<comment type="subcellular location">
    <subcellularLocation>
        <location evidence="1">Membrane</location>
        <topology evidence="1">Multi-pass membrane protein</topology>
    </subcellularLocation>
</comment>
<dbReference type="GeneID" id="34574845"/>
<feature type="transmembrane region" description="Helical" evidence="6">
    <location>
        <begin position="57"/>
        <end position="80"/>
    </location>
</feature>
<name>A0A1F5LNF0_PENAI</name>
<keyword evidence="8" id="KW-1185">Reference proteome</keyword>
<dbReference type="Proteomes" id="UP000177622">
    <property type="component" value="Unassembled WGS sequence"/>
</dbReference>
<protein>
    <recommendedName>
        <fullName evidence="9">Major facilitator superfamily (MFS) profile domain-containing protein</fullName>
    </recommendedName>
</protein>
<evidence type="ECO:0000256" key="1">
    <source>
        <dbReference type="ARBA" id="ARBA00004141"/>
    </source>
</evidence>
<evidence type="ECO:0000313" key="8">
    <source>
        <dbReference type="Proteomes" id="UP000177622"/>
    </source>
</evidence>
<accession>A0A1F5LNF0</accession>
<feature type="transmembrane region" description="Helical" evidence="6">
    <location>
        <begin position="110"/>
        <end position="129"/>
    </location>
</feature>
<evidence type="ECO:0008006" key="9">
    <source>
        <dbReference type="Google" id="ProtNLM"/>
    </source>
</evidence>
<dbReference type="InterPro" id="IPR036259">
    <property type="entry name" value="MFS_trans_sf"/>
</dbReference>
<sequence length="140" mass="14835">MSSLSPFIMAIFNPTSSYWGYEFFAVSLSSIAPGAIILISSRIIAEGLPFETQGLATGAICTVAMVGSSIGMSLAGFISYDVTTSQSPLSGESASFVESPEAIMNGYRTAFWFLFVMNLVGLGITLCCLRKIGYLGRALT</sequence>
<keyword evidence="4 6" id="KW-1133">Transmembrane helix</keyword>
<keyword evidence="3 6" id="KW-0812">Transmembrane</keyword>
<evidence type="ECO:0000313" key="7">
    <source>
        <dbReference type="EMBL" id="OGE54441.1"/>
    </source>
</evidence>
<dbReference type="OrthoDB" id="2130629at2759"/>
<feature type="transmembrane region" description="Helical" evidence="6">
    <location>
        <begin position="23"/>
        <end position="45"/>
    </location>
</feature>
<dbReference type="PANTHER" id="PTHR42718">
    <property type="entry name" value="MAJOR FACILITATOR SUPERFAMILY MULTIDRUG TRANSPORTER MFSC"/>
    <property type="match status" value="1"/>
</dbReference>
<dbReference type="SUPFAM" id="SSF103473">
    <property type="entry name" value="MFS general substrate transporter"/>
    <property type="match status" value="1"/>
</dbReference>
<dbReference type="AlphaFoldDB" id="A0A1F5LNF0"/>